<keyword evidence="12 19" id="KW-0472">Membrane</keyword>
<dbReference type="CDD" id="cd14265">
    <property type="entry name" value="UDPK_IM_like"/>
    <property type="match status" value="1"/>
</dbReference>
<feature type="binding site" evidence="18">
    <location>
        <position position="71"/>
    </location>
    <ligand>
        <name>a divalent metal cation</name>
        <dbReference type="ChEBI" id="CHEBI:60240"/>
    </ligand>
</feature>
<evidence type="ECO:0000256" key="11">
    <source>
        <dbReference type="ARBA" id="ARBA00023098"/>
    </source>
</evidence>
<feature type="transmembrane region" description="Helical" evidence="19">
    <location>
        <begin position="28"/>
        <end position="45"/>
    </location>
</feature>
<evidence type="ECO:0000256" key="5">
    <source>
        <dbReference type="ARBA" id="ARBA00022679"/>
    </source>
</evidence>
<keyword evidence="5" id="KW-0808">Transferase</keyword>
<keyword evidence="7 17" id="KW-0547">Nucleotide-binding</keyword>
<dbReference type="PANTHER" id="PTHR34299">
    <property type="entry name" value="DIACYLGLYCEROL KINASE"/>
    <property type="match status" value="1"/>
</dbReference>
<keyword evidence="21" id="KW-1185">Reference proteome</keyword>
<keyword evidence="18" id="KW-0479">Metal-binding</keyword>
<evidence type="ECO:0000256" key="15">
    <source>
        <dbReference type="PIRSR" id="PIRSR600829-1"/>
    </source>
</evidence>
<sequence>MNVTKFFTSFKYAFAGIVLASKEQNFRFHLLSMIIVIIAAIFTGLSKIEWIIIVLVIAGMLSLELINSAIENMVDLATTDIHPLAKAAKDLAAGAVLIFAIASVIIAVMIFIPKWFNLS</sequence>
<feature type="active site" description="Proton acceptor" evidence="15">
    <location>
        <position position="64"/>
    </location>
</feature>
<evidence type="ECO:0000256" key="14">
    <source>
        <dbReference type="ARBA" id="ARBA00023264"/>
    </source>
</evidence>
<keyword evidence="10 19" id="KW-1133">Transmembrane helix</keyword>
<keyword evidence="4" id="KW-0444">Lipid biosynthesis</keyword>
<evidence type="ECO:0000256" key="1">
    <source>
        <dbReference type="ARBA" id="ARBA00004651"/>
    </source>
</evidence>
<evidence type="ECO:0000313" key="21">
    <source>
        <dbReference type="Proteomes" id="UP000245938"/>
    </source>
</evidence>
<keyword evidence="3" id="KW-1003">Cell membrane</keyword>
<organism evidence="20 21">
    <name type="scientific">Kurthia sibirica</name>
    <dbReference type="NCBI Taxonomy" id="202750"/>
    <lineage>
        <taxon>Bacteria</taxon>
        <taxon>Bacillati</taxon>
        <taxon>Bacillota</taxon>
        <taxon>Bacilli</taxon>
        <taxon>Bacillales</taxon>
        <taxon>Caryophanaceae</taxon>
        <taxon>Kurthia</taxon>
    </lineage>
</organism>
<comment type="cofactor">
    <cofactor evidence="18">
        <name>Mg(2+)</name>
        <dbReference type="ChEBI" id="CHEBI:18420"/>
    </cofactor>
    <text evidence="18">Mn(2+), Zn(2+), Cd(2+) and Co(2+) support activity to lesser extents.</text>
</comment>
<proteinExistence type="inferred from homology"/>
<feature type="binding site" evidence="18">
    <location>
        <position position="23"/>
    </location>
    <ligand>
        <name>a divalent metal cation</name>
        <dbReference type="ChEBI" id="CHEBI:60240"/>
    </ligand>
</feature>
<dbReference type="OrthoDB" id="9789934at2"/>
<gene>
    <name evidence="20" type="ORF">DEX24_11495</name>
</gene>
<feature type="binding site" evidence="17">
    <location>
        <position position="12"/>
    </location>
    <ligand>
        <name>ATP</name>
        <dbReference type="ChEBI" id="CHEBI:30616"/>
    </ligand>
</feature>
<dbReference type="Pfam" id="PF01219">
    <property type="entry name" value="DAGK_prokar"/>
    <property type="match status" value="1"/>
</dbReference>
<feature type="transmembrane region" description="Helical" evidence="19">
    <location>
        <begin position="91"/>
        <end position="112"/>
    </location>
</feature>
<keyword evidence="14" id="KW-1208">Phospholipid metabolism</keyword>
<accession>A0A2U3AK20</accession>
<keyword evidence="6 19" id="KW-0812">Transmembrane</keyword>
<dbReference type="GO" id="GO:0046872">
    <property type="term" value="F:metal ion binding"/>
    <property type="evidence" value="ECO:0007669"/>
    <property type="project" value="UniProtKB-KW"/>
</dbReference>
<feature type="transmembrane region" description="Helical" evidence="19">
    <location>
        <begin position="51"/>
        <end position="70"/>
    </location>
</feature>
<evidence type="ECO:0000256" key="17">
    <source>
        <dbReference type="PIRSR" id="PIRSR600829-3"/>
    </source>
</evidence>
<dbReference type="GO" id="GO:0016301">
    <property type="term" value="F:kinase activity"/>
    <property type="evidence" value="ECO:0007669"/>
    <property type="project" value="UniProtKB-KW"/>
</dbReference>
<comment type="subcellular location">
    <subcellularLocation>
        <location evidence="1">Cell membrane</location>
        <topology evidence="1">Multi-pass membrane protein</topology>
    </subcellularLocation>
</comment>
<dbReference type="GO" id="GO:0005524">
    <property type="term" value="F:ATP binding"/>
    <property type="evidence" value="ECO:0007669"/>
    <property type="project" value="UniProtKB-KW"/>
</dbReference>
<dbReference type="GO" id="GO:0008654">
    <property type="term" value="P:phospholipid biosynthetic process"/>
    <property type="evidence" value="ECO:0007669"/>
    <property type="project" value="UniProtKB-KW"/>
</dbReference>
<evidence type="ECO:0000256" key="7">
    <source>
        <dbReference type="ARBA" id="ARBA00022741"/>
    </source>
</evidence>
<evidence type="ECO:0000256" key="6">
    <source>
        <dbReference type="ARBA" id="ARBA00022692"/>
    </source>
</evidence>
<dbReference type="PROSITE" id="PS01069">
    <property type="entry name" value="DAGK_PROKAR"/>
    <property type="match status" value="1"/>
</dbReference>
<dbReference type="GO" id="GO:0005886">
    <property type="term" value="C:plasma membrane"/>
    <property type="evidence" value="ECO:0007669"/>
    <property type="project" value="UniProtKB-SubCell"/>
</dbReference>
<evidence type="ECO:0000313" key="20">
    <source>
        <dbReference type="EMBL" id="PWI24877.1"/>
    </source>
</evidence>
<dbReference type="Proteomes" id="UP000245938">
    <property type="component" value="Unassembled WGS sequence"/>
</dbReference>
<protein>
    <submittedName>
        <fullName evidence="20">UDP kinase</fullName>
    </submittedName>
</protein>
<evidence type="ECO:0000256" key="18">
    <source>
        <dbReference type="PIRSR" id="PIRSR600829-4"/>
    </source>
</evidence>
<evidence type="ECO:0000256" key="2">
    <source>
        <dbReference type="ARBA" id="ARBA00005967"/>
    </source>
</evidence>
<feature type="binding site" evidence="17">
    <location>
        <position position="23"/>
    </location>
    <ligand>
        <name>ATP</name>
        <dbReference type="ChEBI" id="CHEBI:30616"/>
    </ligand>
</feature>
<evidence type="ECO:0000256" key="3">
    <source>
        <dbReference type="ARBA" id="ARBA00022475"/>
    </source>
</evidence>
<dbReference type="PANTHER" id="PTHR34299:SF1">
    <property type="entry name" value="DIACYLGLYCEROL KINASE"/>
    <property type="match status" value="1"/>
</dbReference>
<keyword evidence="9 17" id="KW-0067">ATP-binding</keyword>
<evidence type="ECO:0000256" key="12">
    <source>
        <dbReference type="ARBA" id="ARBA00023136"/>
    </source>
</evidence>
<dbReference type="RefSeq" id="WP_109306573.1">
    <property type="nucleotide sequence ID" value="NZ_BJUF01000054.1"/>
</dbReference>
<evidence type="ECO:0000256" key="13">
    <source>
        <dbReference type="ARBA" id="ARBA00023209"/>
    </source>
</evidence>
<keyword evidence="8 20" id="KW-0418">Kinase</keyword>
<dbReference type="EMBL" id="QFVR01000015">
    <property type="protein sequence ID" value="PWI24877.1"/>
    <property type="molecule type" value="Genomic_DNA"/>
</dbReference>
<keyword evidence="18" id="KW-0460">Magnesium</keyword>
<evidence type="ECO:0000256" key="4">
    <source>
        <dbReference type="ARBA" id="ARBA00022516"/>
    </source>
</evidence>
<comment type="similarity">
    <text evidence="2">Belongs to the bacterial diacylglycerol kinase family.</text>
</comment>
<evidence type="ECO:0000256" key="16">
    <source>
        <dbReference type="PIRSR" id="PIRSR600829-2"/>
    </source>
</evidence>
<evidence type="ECO:0000256" key="19">
    <source>
        <dbReference type="SAM" id="Phobius"/>
    </source>
</evidence>
<dbReference type="InterPro" id="IPR000829">
    <property type="entry name" value="DAGK"/>
</dbReference>
<feature type="binding site" evidence="17">
    <location>
        <position position="71"/>
    </location>
    <ligand>
        <name>ATP</name>
        <dbReference type="ChEBI" id="CHEBI:30616"/>
    </ligand>
</feature>
<comment type="caution">
    <text evidence="20">The sequence shown here is derived from an EMBL/GenBank/DDBJ whole genome shotgun (WGS) entry which is preliminary data.</text>
</comment>
<name>A0A2U3AK20_9BACL</name>
<reference evidence="20 21" key="1">
    <citation type="submission" date="2018-05" db="EMBL/GenBank/DDBJ databases">
        <title>Kurthia sibirica genome sequence.</title>
        <authorList>
            <person name="Maclea K.S."/>
            <person name="Goen A.E."/>
        </authorList>
    </citation>
    <scope>NUCLEOTIDE SEQUENCE [LARGE SCALE GENOMIC DNA]</scope>
    <source>
        <strain evidence="20 21">ATCC 49154</strain>
    </source>
</reference>
<evidence type="ECO:0000256" key="10">
    <source>
        <dbReference type="ARBA" id="ARBA00022989"/>
    </source>
</evidence>
<keyword evidence="11" id="KW-0443">Lipid metabolism</keyword>
<dbReference type="InterPro" id="IPR036945">
    <property type="entry name" value="DAGK_sf"/>
</dbReference>
<dbReference type="Gene3D" id="1.10.287.3610">
    <property type="match status" value="1"/>
</dbReference>
<feature type="binding site" evidence="17">
    <location>
        <begin position="89"/>
        <end position="90"/>
    </location>
    <ligand>
        <name>ATP</name>
        <dbReference type="ChEBI" id="CHEBI:30616"/>
    </ligand>
</feature>
<dbReference type="AlphaFoldDB" id="A0A2U3AK20"/>
<evidence type="ECO:0000256" key="9">
    <source>
        <dbReference type="ARBA" id="ARBA00022840"/>
    </source>
</evidence>
<keyword evidence="13" id="KW-0594">Phospholipid biosynthesis</keyword>
<dbReference type="InterPro" id="IPR033717">
    <property type="entry name" value="UDPK"/>
</dbReference>
<feature type="binding site" evidence="16">
    <location>
        <position position="64"/>
    </location>
    <ligand>
        <name>substrate</name>
    </ligand>
</feature>
<evidence type="ECO:0000256" key="8">
    <source>
        <dbReference type="ARBA" id="ARBA00022777"/>
    </source>
</evidence>